<reference evidence="11" key="1">
    <citation type="submission" date="2023-03" db="EMBL/GenBank/DDBJ databases">
        <authorList>
            <person name="Julca I."/>
        </authorList>
    </citation>
    <scope>NUCLEOTIDE SEQUENCE</scope>
</reference>
<keyword evidence="8" id="KW-0687">Ribonucleoprotein</keyword>
<feature type="compositionally biased region" description="Basic and acidic residues" evidence="10">
    <location>
        <begin position="128"/>
        <end position="138"/>
    </location>
</feature>
<dbReference type="GO" id="GO:0032040">
    <property type="term" value="C:small-subunit processome"/>
    <property type="evidence" value="ECO:0007669"/>
    <property type="project" value="TreeGrafter"/>
</dbReference>
<dbReference type="Proteomes" id="UP001161247">
    <property type="component" value="Chromosome 8"/>
</dbReference>
<dbReference type="GO" id="GO:0006364">
    <property type="term" value="P:rRNA processing"/>
    <property type="evidence" value="ECO:0007669"/>
    <property type="project" value="UniProtKB-KW"/>
</dbReference>
<dbReference type="InterPro" id="IPR019775">
    <property type="entry name" value="WD40_repeat_CS"/>
</dbReference>
<keyword evidence="7" id="KW-0539">Nucleus</keyword>
<feature type="compositionally biased region" description="Acidic residues" evidence="10">
    <location>
        <begin position="53"/>
        <end position="72"/>
    </location>
</feature>
<evidence type="ECO:0000256" key="8">
    <source>
        <dbReference type="ARBA" id="ARBA00023274"/>
    </source>
</evidence>
<protein>
    <submittedName>
        <fullName evidence="11">OLC1v1015874C1</fullName>
    </submittedName>
</protein>
<dbReference type="InterPro" id="IPR001680">
    <property type="entry name" value="WD40_rpt"/>
</dbReference>
<dbReference type="GO" id="GO:0034511">
    <property type="term" value="F:U3 snoRNA binding"/>
    <property type="evidence" value="ECO:0007669"/>
    <property type="project" value="InterPro"/>
</dbReference>
<evidence type="ECO:0000256" key="7">
    <source>
        <dbReference type="ARBA" id="ARBA00023242"/>
    </source>
</evidence>
<keyword evidence="4 9" id="KW-0853">WD repeat</keyword>
<feature type="repeat" description="WD" evidence="9">
    <location>
        <begin position="238"/>
        <end position="279"/>
    </location>
</feature>
<feature type="compositionally biased region" description="Acidic residues" evidence="10">
    <location>
        <begin position="117"/>
        <end position="127"/>
    </location>
</feature>
<dbReference type="SMART" id="SM00320">
    <property type="entry name" value="WD40"/>
    <property type="match status" value="7"/>
</dbReference>
<feature type="compositionally biased region" description="Acidic residues" evidence="10">
    <location>
        <begin position="80"/>
        <end position="91"/>
    </location>
</feature>
<evidence type="ECO:0000256" key="2">
    <source>
        <dbReference type="ARBA" id="ARBA00006777"/>
    </source>
</evidence>
<keyword evidence="3" id="KW-0698">rRNA processing</keyword>
<accession>A0AAV1E4D3</accession>
<dbReference type="SUPFAM" id="SSF50978">
    <property type="entry name" value="WD40 repeat-like"/>
    <property type="match status" value="1"/>
</dbReference>
<comment type="subcellular location">
    <subcellularLocation>
        <location evidence="1">Nucleus</location>
        <location evidence="1">Nucleolus</location>
    </subcellularLocation>
</comment>
<gene>
    <name evidence="11" type="ORF">OLC1_LOCUS21637</name>
</gene>
<feature type="repeat" description="WD" evidence="9">
    <location>
        <begin position="177"/>
        <end position="218"/>
    </location>
</feature>
<dbReference type="InterPro" id="IPR039241">
    <property type="entry name" value="Rrp9-like"/>
</dbReference>
<comment type="similarity">
    <text evidence="2">Belongs to the WD repeat RRP9 family.</text>
</comment>
<evidence type="ECO:0000256" key="4">
    <source>
        <dbReference type="ARBA" id="ARBA00022574"/>
    </source>
</evidence>
<dbReference type="FunFam" id="2.130.10.10:FF:000483">
    <property type="entry name" value="U3 snoRNP-associated protein-like EMB2271"/>
    <property type="match status" value="1"/>
</dbReference>
<evidence type="ECO:0000256" key="6">
    <source>
        <dbReference type="ARBA" id="ARBA00022884"/>
    </source>
</evidence>
<dbReference type="PROSITE" id="PS50294">
    <property type="entry name" value="WD_REPEATS_REGION"/>
    <property type="match status" value="3"/>
</dbReference>
<dbReference type="Gene3D" id="2.130.10.10">
    <property type="entry name" value="YVTN repeat-like/Quinoprotein amine dehydrogenase"/>
    <property type="match status" value="1"/>
</dbReference>
<feature type="repeat" description="WD" evidence="9">
    <location>
        <begin position="280"/>
        <end position="321"/>
    </location>
</feature>
<dbReference type="Pfam" id="PF00400">
    <property type="entry name" value="WD40"/>
    <property type="match status" value="3"/>
</dbReference>
<keyword evidence="6" id="KW-0694">RNA-binding</keyword>
<evidence type="ECO:0000256" key="9">
    <source>
        <dbReference type="PROSITE-ProRule" id="PRU00221"/>
    </source>
</evidence>
<dbReference type="PROSITE" id="PS50082">
    <property type="entry name" value="WD_REPEATS_2"/>
    <property type="match status" value="3"/>
</dbReference>
<organism evidence="11 12">
    <name type="scientific">Oldenlandia corymbosa var. corymbosa</name>
    <dbReference type="NCBI Taxonomy" id="529605"/>
    <lineage>
        <taxon>Eukaryota</taxon>
        <taxon>Viridiplantae</taxon>
        <taxon>Streptophyta</taxon>
        <taxon>Embryophyta</taxon>
        <taxon>Tracheophyta</taxon>
        <taxon>Spermatophyta</taxon>
        <taxon>Magnoliopsida</taxon>
        <taxon>eudicotyledons</taxon>
        <taxon>Gunneridae</taxon>
        <taxon>Pentapetalae</taxon>
        <taxon>asterids</taxon>
        <taxon>lamiids</taxon>
        <taxon>Gentianales</taxon>
        <taxon>Rubiaceae</taxon>
        <taxon>Rubioideae</taxon>
        <taxon>Spermacoceae</taxon>
        <taxon>Hedyotis-Oldenlandia complex</taxon>
        <taxon>Oldenlandia</taxon>
    </lineage>
</organism>
<evidence type="ECO:0000313" key="12">
    <source>
        <dbReference type="Proteomes" id="UP001161247"/>
    </source>
</evidence>
<feature type="region of interest" description="Disordered" evidence="10">
    <location>
        <begin position="112"/>
        <end position="138"/>
    </location>
</feature>
<evidence type="ECO:0000313" key="11">
    <source>
        <dbReference type="EMBL" id="CAI9115040.1"/>
    </source>
</evidence>
<dbReference type="PROSITE" id="PS00678">
    <property type="entry name" value="WD_REPEATS_1"/>
    <property type="match status" value="1"/>
</dbReference>
<name>A0AAV1E4D3_OLDCO</name>
<dbReference type="InterPro" id="IPR036322">
    <property type="entry name" value="WD40_repeat_dom_sf"/>
</dbReference>
<evidence type="ECO:0000256" key="10">
    <source>
        <dbReference type="SAM" id="MobiDB-lite"/>
    </source>
</evidence>
<dbReference type="PANTHER" id="PTHR19865">
    <property type="entry name" value="U3 SMALL NUCLEOLAR RNA INTERACTING PROTEIN 2"/>
    <property type="match status" value="1"/>
</dbReference>
<dbReference type="PRINTS" id="PR00320">
    <property type="entry name" value="GPROTEINBRPT"/>
</dbReference>
<dbReference type="EMBL" id="OX459125">
    <property type="protein sequence ID" value="CAI9115040.1"/>
    <property type="molecule type" value="Genomic_DNA"/>
</dbReference>
<evidence type="ECO:0000256" key="1">
    <source>
        <dbReference type="ARBA" id="ARBA00004604"/>
    </source>
</evidence>
<dbReference type="InterPro" id="IPR015943">
    <property type="entry name" value="WD40/YVTN_repeat-like_dom_sf"/>
</dbReference>
<evidence type="ECO:0000256" key="3">
    <source>
        <dbReference type="ARBA" id="ARBA00022552"/>
    </source>
</evidence>
<dbReference type="PANTHER" id="PTHR19865:SF0">
    <property type="entry name" value="U3 SMALL NUCLEOLAR RNA-INTERACTING PROTEIN 2"/>
    <property type="match status" value="1"/>
</dbReference>
<feature type="compositionally biased region" description="Low complexity" evidence="10">
    <location>
        <begin position="17"/>
        <end position="28"/>
    </location>
</feature>
<feature type="region of interest" description="Disordered" evidence="10">
    <location>
        <begin position="1"/>
        <end position="96"/>
    </location>
</feature>
<dbReference type="InterPro" id="IPR020472">
    <property type="entry name" value="WD40_PAC1"/>
</dbReference>
<proteinExistence type="inferred from homology"/>
<evidence type="ECO:0000256" key="5">
    <source>
        <dbReference type="ARBA" id="ARBA00022737"/>
    </source>
</evidence>
<dbReference type="AlphaFoldDB" id="A0AAV1E4D3"/>
<sequence>MKEKGDPKKKKRGFGQKGSKNNNTSSKNRLSVSHDPFFDSEEKGSKRRRRMEEDDEDIASSSEEEVEEEDEDREKREGEKEEDEEEEEEETVGERKLRLSKQWLDNFRDIAERKELEDMESEEDEDTEKERVRREGERDSRIAKILQREQLEDSGRVRRAIASRVQKPETSDGFQILVKHRQSVTAVRLSEDDSRGFSASKDGNIVHWDVDNGKIEKYNWPSDEVLKSNGAKDPHGRATKHSNHVLALAVSFDGRYLASGGMDRHVHLWDVRTRQHIQAFPGHKGAVSCLTFRQGTSELFSGSYDRAVKIWNAEDRAYISSLYGHQSEVLTIDCLRSERVLTVGRDRTMHLFKVPEETQLIYRAPAASLECGCFINNQEFLSGSDDGSIEHWNVLRKKPVHIVKNAHASFSSHEVEMENGALSNGHIGNDSKSSESFSPPLARSWISSLAVCRSSDLAASGAGNGFVRLWAIQNESKGISQLFELPLDGFVNSLAFARSGKFLLAGVGQEPRLGRWDRIPDARNGVAVQSLKLL</sequence>
<keyword evidence="5" id="KW-0677">Repeat</keyword>
<keyword evidence="12" id="KW-1185">Reference proteome</keyword>